<dbReference type="KEGG" id="pabo:BCY86_00315"/>
<dbReference type="AlphaFoldDB" id="A0A1L6MUU6"/>
<dbReference type="PROSITE" id="PS50234">
    <property type="entry name" value="VWFA"/>
    <property type="match status" value="1"/>
</dbReference>
<evidence type="ECO:0000259" key="2">
    <source>
        <dbReference type="PROSITE" id="PS50234"/>
    </source>
</evidence>
<feature type="region of interest" description="Disordered" evidence="1">
    <location>
        <begin position="41"/>
        <end position="62"/>
    </location>
</feature>
<name>A0A1L6MUU6_9BACT</name>
<dbReference type="STRING" id="1882918.BCY86_00315"/>
<evidence type="ECO:0000256" key="1">
    <source>
        <dbReference type="SAM" id="MobiDB-lite"/>
    </source>
</evidence>
<feature type="domain" description="VWFA" evidence="2">
    <location>
        <begin position="77"/>
        <end position="288"/>
    </location>
</feature>
<protein>
    <recommendedName>
        <fullName evidence="2">VWFA domain-containing protein</fullName>
    </recommendedName>
</protein>
<accession>A0A1L6MUU6</accession>
<dbReference type="CDD" id="cd00198">
    <property type="entry name" value="vWFA"/>
    <property type="match status" value="1"/>
</dbReference>
<sequence length="379" mass="42304">MKISTIVWLVLLSSVWLECDKSGEKEACSRQNNGGLICPSQKEDSSSHTFLPNEHHQQEQGQPCMDFPVDIKPLGFNLILLVDVSYSMFFPEPSSYLTLSKAIKELLKDDTFNNGRIALFFFPQERNQWKVESYQTPVFPLTQLPAPQLQNKLDRKFTNGHTTSLPAVLGAYSYVDSEMAKAPKEKFILLLVTDGVPTTTNDPTKQNSYSFKGFSSLKNDVNGLKQVVGRLNQQSPSILTHVIGLGDVGELGRLSVLNDIAAAGGTGCALLVNKKNPKEISEQFRETIKKVQAEAWEGVFLIPPPPQGHVYNYDSMSMVYQPKGGEPILLPRGDHNGEGWDFCEGFQKIMLFPKTSALIRDNKGSIRCKQTCYREGHTR</sequence>
<organism evidence="3 4">
    <name type="scientific">Pajaroellobacter abortibovis</name>
    <dbReference type="NCBI Taxonomy" id="1882918"/>
    <lineage>
        <taxon>Bacteria</taxon>
        <taxon>Pseudomonadati</taxon>
        <taxon>Myxococcota</taxon>
        <taxon>Polyangia</taxon>
        <taxon>Polyangiales</taxon>
        <taxon>Polyangiaceae</taxon>
    </lineage>
</organism>
<dbReference type="Proteomes" id="UP000185544">
    <property type="component" value="Chromosome"/>
</dbReference>
<dbReference type="SUPFAM" id="SSF53300">
    <property type="entry name" value="vWA-like"/>
    <property type="match status" value="1"/>
</dbReference>
<reference evidence="3 4" key="1">
    <citation type="submission" date="2016-08" db="EMBL/GenBank/DDBJ databases">
        <title>Identification and validation of antigenic proteins from Pajaroellobacter abortibovis using de-novo genome sequence assembly and reverse vaccinology.</title>
        <authorList>
            <person name="Welly B.T."/>
            <person name="Miller M.R."/>
            <person name="Stott J.L."/>
            <person name="Blanchard M.T."/>
            <person name="Islas-Trejo A.D."/>
            <person name="O'Rourke S.M."/>
            <person name="Young A.E."/>
            <person name="Medrano J.F."/>
            <person name="Van Eenennaam A.L."/>
        </authorList>
    </citation>
    <scope>NUCLEOTIDE SEQUENCE [LARGE SCALE GENOMIC DNA]</scope>
    <source>
        <strain evidence="3 4">BTF92-0548A/99-0131</strain>
    </source>
</reference>
<proteinExistence type="predicted"/>
<evidence type="ECO:0000313" key="3">
    <source>
        <dbReference type="EMBL" id="APR99288.1"/>
    </source>
</evidence>
<dbReference type="EMBL" id="CP016908">
    <property type="protein sequence ID" value="APR99288.1"/>
    <property type="molecule type" value="Genomic_DNA"/>
</dbReference>
<evidence type="ECO:0000313" key="4">
    <source>
        <dbReference type="Proteomes" id="UP000185544"/>
    </source>
</evidence>
<keyword evidence="4" id="KW-1185">Reference proteome</keyword>
<dbReference type="InterPro" id="IPR036465">
    <property type="entry name" value="vWFA_dom_sf"/>
</dbReference>
<dbReference type="Gene3D" id="3.40.50.410">
    <property type="entry name" value="von Willebrand factor, type A domain"/>
    <property type="match status" value="1"/>
</dbReference>
<gene>
    <name evidence="3" type="ORF">BCY86_00315</name>
</gene>
<dbReference type="InterPro" id="IPR002035">
    <property type="entry name" value="VWF_A"/>
</dbReference>